<dbReference type="Proteomes" id="UP000070366">
    <property type="component" value="Unassembled WGS sequence"/>
</dbReference>
<dbReference type="STRING" id="626937.HMPREF3293_01667"/>
<accession>A0A136Q435</accession>
<name>A0A136Q435_9FIRM</name>
<dbReference type="AlphaFoldDB" id="A0A136Q435"/>
<evidence type="ECO:0000313" key="1">
    <source>
        <dbReference type="EMBL" id="KXK65453.1"/>
    </source>
</evidence>
<gene>
    <name evidence="1" type="ORF">HMPREF3293_01667</name>
</gene>
<reference evidence="1 2" key="1">
    <citation type="submission" date="2016-02" db="EMBL/GenBank/DDBJ databases">
        <authorList>
            <person name="Wen L."/>
            <person name="He K."/>
            <person name="Yang H."/>
        </authorList>
    </citation>
    <scope>NUCLEOTIDE SEQUENCE [LARGE SCALE GENOMIC DNA]</scope>
    <source>
        <strain evidence="1 2">DSM 22607</strain>
    </source>
</reference>
<sequence length="39" mass="4782">MKTMKNNNWEEMRNNRALIPQVCSYLEIRYPARLDRGRI</sequence>
<proteinExistence type="predicted"/>
<comment type="caution">
    <text evidence="1">The sequence shown here is derived from an EMBL/GenBank/DDBJ whole genome shotgun (WGS) entry which is preliminary data.</text>
</comment>
<dbReference type="EMBL" id="LSZW01000061">
    <property type="protein sequence ID" value="KXK65453.1"/>
    <property type="molecule type" value="Genomic_DNA"/>
</dbReference>
<organism evidence="1 2">
    <name type="scientific">Christensenella minuta</name>
    <dbReference type="NCBI Taxonomy" id="626937"/>
    <lineage>
        <taxon>Bacteria</taxon>
        <taxon>Bacillati</taxon>
        <taxon>Bacillota</taxon>
        <taxon>Clostridia</taxon>
        <taxon>Christensenellales</taxon>
        <taxon>Christensenellaceae</taxon>
        <taxon>Christensenella</taxon>
    </lineage>
</organism>
<protein>
    <submittedName>
        <fullName evidence="1">Uncharacterized protein</fullName>
    </submittedName>
</protein>
<keyword evidence="2" id="KW-1185">Reference proteome</keyword>
<evidence type="ECO:0000313" key="2">
    <source>
        <dbReference type="Proteomes" id="UP000070366"/>
    </source>
</evidence>